<dbReference type="InterPro" id="IPR036291">
    <property type="entry name" value="NAD(P)-bd_dom_sf"/>
</dbReference>
<dbReference type="InterPro" id="IPR051604">
    <property type="entry name" value="Ergot_Alk_Oxidoreductase"/>
</dbReference>
<dbReference type="SUPFAM" id="SSF51735">
    <property type="entry name" value="NAD(P)-binding Rossmann-fold domains"/>
    <property type="match status" value="1"/>
</dbReference>
<dbReference type="PANTHER" id="PTHR43162">
    <property type="match status" value="1"/>
</dbReference>
<comment type="caution">
    <text evidence="2">The sequence shown here is derived from an EMBL/GenBank/DDBJ whole genome shotgun (WGS) entry which is preliminary data.</text>
</comment>
<dbReference type="Gene3D" id="3.40.50.720">
    <property type="entry name" value="NAD(P)-binding Rossmann-like Domain"/>
    <property type="match status" value="1"/>
</dbReference>
<sequence>MTTFLVTGATGNMGQSLIGFLLEKEANVKVIAAVRDVVKVKKTYGSLKNLDFRQFDFKDSTSFSDALAGVDTVFLLRPPQISKIDAYFKPLLKAISKSTVRQLLFLSVQGAEQSSMIPHHKIESLVKTYRIPYVFLRPSYFMQNLTTTLYKDIVTKRKIILPAGKAKFNWVDVSNIAEVAAHILLNFNTFKNKAYEITGPDNLSFEHAVAIINRYVKHPLVYKKVNPLSFFLIKKKEGMATGFILVMLVLHFLPRFQKAPRVSTFYSDLLGKAPTTLDAFVKREKSCFEKETL</sequence>
<keyword evidence="3" id="KW-1185">Reference proteome</keyword>
<dbReference type="Gene3D" id="3.90.25.10">
    <property type="entry name" value="UDP-galactose 4-epimerase, domain 1"/>
    <property type="match status" value="1"/>
</dbReference>
<evidence type="ECO:0000259" key="1">
    <source>
        <dbReference type="Pfam" id="PF05368"/>
    </source>
</evidence>
<reference evidence="3" key="1">
    <citation type="journal article" date="2019" name="Int. J. Syst. Evol. Microbiol.">
        <title>The Global Catalogue of Microorganisms (GCM) 10K type strain sequencing project: providing services to taxonomists for standard genome sequencing and annotation.</title>
        <authorList>
            <consortium name="The Broad Institute Genomics Platform"/>
            <consortium name="The Broad Institute Genome Sequencing Center for Infectious Disease"/>
            <person name="Wu L."/>
            <person name="Ma J."/>
        </authorList>
    </citation>
    <scope>NUCLEOTIDE SEQUENCE [LARGE SCALE GENOMIC DNA]</scope>
    <source>
        <strain evidence="3">CCUG 61948</strain>
    </source>
</reference>
<dbReference type="EMBL" id="JBHTHY010000006">
    <property type="protein sequence ID" value="MFD0797555.1"/>
    <property type="molecule type" value="Genomic_DNA"/>
</dbReference>
<dbReference type="PANTHER" id="PTHR43162:SF1">
    <property type="entry name" value="PRESTALK A DIFFERENTIATION PROTEIN A"/>
    <property type="match status" value="1"/>
</dbReference>
<name>A0ABW3B358_9FLAO</name>
<feature type="domain" description="NmrA-like" evidence="1">
    <location>
        <begin position="3"/>
        <end position="228"/>
    </location>
</feature>
<dbReference type="InterPro" id="IPR008030">
    <property type="entry name" value="NmrA-like"/>
</dbReference>
<proteinExistence type="predicted"/>
<evidence type="ECO:0000313" key="3">
    <source>
        <dbReference type="Proteomes" id="UP001597012"/>
    </source>
</evidence>
<evidence type="ECO:0000313" key="2">
    <source>
        <dbReference type="EMBL" id="MFD0797555.1"/>
    </source>
</evidence>
<dbReference type="Proteomes" id="UP001597012">
    <property type="component" value="Unassembled WGS sequence"/>
</dbReference>
<protein>
    <submittedName>
        <fullName evidence="2">NmrA family NAD(P)-binding protein</fullName>
    </submittedName>
</protein>
<accession>A0ABW3B358</accession>
<gene>
    <name evidence="2" type="ORF">ACFQZJ_08795</name>
</gene>
<organism evidence="2 3">
    <name type="scientific">Maribacter chungangensis</name>
    <dbReference type="NCBI Taxonomy" id="1069117"/>
    <lineage>
        <taxon>Bacteria</taxon>
        <taxon>Pseudomonadati</taxon>
        <taxon>Bacteroidota</taxon>
        <taxon>Flavobacteriia</taxon>
        <taxon>Flavobacteriales</taxon>
        <taxon>Flavobacteriaceae</taxon>
        <taxon>Maribacter</taxon>
    </lineage>
</organism>
<dbReference type="RefSeq" id="WP_379933936.1">
    <property type="nucleotide sequence ID" value="NZ_JBHTHY010000006.1"/>
</dbReference>
<dbReference type="Pfam" id="PF05368">
    <property type="entry name" value="NmrA"/>
    <property type="match status" value="1"/>
</dbReference>